<feature type="compositionally biased region" description="Polar residues" evidence="1">
    <location>
        <begin position="570"/>
        <end position="579"/>
    </location>
</feature>
<feature type="compositionally biased region" description="Basic and acidic residues" evidence="1">
    <location>
        <begin position="189"/>
        <end position="222"/>
    </location>
</feature>
<feature type="compositionally biased region" description="Acidic residues" evidence="1">
    <location>
        <begin position="680"/>
        <end position="690"/>
    </location>
</feature>
<reference evidence="2 3" key="1">
    <citation type="journal article" date="2016" name="Fungal Biol.">
        <title>The genome of Xylona heveae provides a window into fungal endophytism.</title>
        <authorList>
            <person name="Gazis R."/>
            <person name="Kuo A."/>
            <person name="Riley R."/>
            <person name="LaButti K."/>
            <person name="Lipzen A."/>
            <person name="Lin J."/>
            <person name="Amirebrahimi M."/>
            <person name="Hesse C.N."/>
            <person name="Spatafora J.W."/>
            <person name="Henrissat B."/>
            <person name="Hainaut M."/>
            <person name="Grigoriev I.V."/>
            <person name="Hibbett D.S."/>
        </authorList>
    </citation>
    <scope>NUCLEOTIDE SEQUENCE [LARGE SCALE GENOMIC DNA]</scope>
    <source>
        <strain evidence="2 3">TC161</strain>
    </source>
</reference>
<feature type="compositionally biased region" description="Acidic residues" evidence="1">
    <location>
        <begin position="847"/>
        <end position="859"/>
    </location>
</feature>
<feature type="compositionally biased region" description="Basic and acidic residues" evidence="1">
    <location>
        <begin position="508"/>
        <end position="526"/>
    </location>
</feature>
<feature type="compositionally biased region" description="Basic and acidic residues" evidence="1">
    <location>
        <begin position="623"/>
        <end position="645"/>
    </location>
</feature>
<dbReference type="InParanoid" id="A0A164ZZ92"/>
<gene>
    <name evidence="2" type="ORF">L228DRAFT_39817</name>
</gene>
<dbReference type="RefSeq" id="XP_018185290.1">
    <property type="nucleotide sequence ID" value="XM_018336557.1"/>
</dbReference>
<protein>
    <submittedName>
        <fullName evidence="2">Uncharacterized protein</fullName>
    </submittedName>
</protein>
<proteinExistence type="predicted"/>
<feature type="region of interest" description="Disordered" evidence="1">
    <location>
        <begin position="467"/>
        <end position="608"/>
    </location>
</feature>
<feature type="compositionally biased region" description="Polar residues" evidence="1">
    <location>
        <begin position="126"/>
        <end position="140"/>
    </location>
</feature>
<feature type="compositionally biased region" description="Polar residues" evidence="1">
    <location>
        <begin position="667"/>
        <end position="677"/>
    </location>
</feature>
<dbReference type="InterPro" id="IPR018822">
    <property type="entry name" value="UPF0646"/>
</dbReference>
<dbReference type="STRING" id="1328760.A0A164ZZ92"/>
<feature type="compositionally biased region" description="Polar residues" evidence="1">
    <location>
        <begin position="223"/>
        <end position="234"/>
    </location>
</feature>
<evidence type="ECO:0000313" key="3">
    <source>
        <dbReference type="Proteomes" id="UP000076632"/>
    </source>
</evidence>
<name>A0A164ZZ92_XYLHT</name>
<organism evidence="2 3">
    <name type="scientific">Xylona heveae (strain CBS 132557 / TC161)</name>
    <dbReference type="NCBI Taxonomy" id="1328760"/>
    <lineage>
        <taxon>Eukaryota</taxon>
        <taxon>Fungi</taxon>
        <taxon>Dikarya</taxon>
        <taxon>Ascomycota</taxon>
        <taxon>Pezizomycotina</taxon>
        <taxon>Xylonomycetes</taxon>
        <taxon>Xylonales</taxon>
        <taxon>Xylonaceae</taxon>
        <taxon>Xylona</taxon>
    </lineage>
</organism>
<keyword evidence="3" id="KW-1185">Reference proteome</keyword>
<evidence type="ECO:0000256" key="1">
    <source>
        <dbReference type="SAM" id="MobiDB-lite"/>
    </source>
</evidence>
<feature type="compositionally biased region" description="Polar residues" evidence="1">
    <location>
        <begin position="588"/>
        <end position="608"/>
    </location>
</feature>
<feature type="region of interest" description="Disordered" evidence="1">
    <location>
        <begin position="797"/>
        <end position="871"/>
    </location>
</feature>
<sequence>MATTQFSTTIQDDDMEISSDIDHRPGMDEDIDIDLDLTDGRTEDQDDDYNIRDASLEPAGIETDSTAAMNDDIMLDEENVMQDDGHVQDEEIFDVNDTTEHVEIKDFAIPDQLDATRNDQFGTSVEEMGTSSAPVSNALNVDTEPDPGILNSISQENPPESTLLTPNENGSEHNQVVSGSVKDSLPLAAEERRSIDRVEEVDDTQRETDDQKDSGESEETRDLQVNSLNSQHPISPQAREQVESHSGQPDAESLIQYHPVVLVYQGSEMSLFPPTVEDAADTFLLEDHELVHQSFQELLKACRSVLADSISEEDELEINIDDLGLSLNEDSIHTKRTSLFRILEVYIQLLQHDGVEHPDPLYMTLSTRVRFSKRLDDLVHAVSEGKGLSQLPFWTQLSGDEDYEGDENDEPETEHEAEVRTHVVSDEAASETGAAKVQDLRKPPSTQPSTLAIDLQSAEVEAPILQETSKPATSGGEQEGQEEQADGVEENGEEKVGAREVNSTAHAEASEHPHSADDEGPAKDDSQEQYETGDELTGHDKTAVQDNPTNELQGHAHSEHQGLDLPAEDQNASGASTLSADKEERLNDSNINAEGAESHTSYAQTIQQPYSLSEADAVHFISEDAAKLSKEPESDEHVQKQDIESRPGQGSSLANGQDHDDLGHANNLPQGTPQTTPLEIPDDQANDLEEGYSASPRQEDREPEKEQPEYTGDAQAQNDEEAEESWDINVSYPEEIILPAGFDKAEDKPGLGTPLSEDNEETEGDQQIFEPVEGDDESGPAVGEVSDTAAPVLVHEHEDEVGDDEDEINYDDIENGISDDVDEPRADEVDSAYAEVETVTMKRGRPDDEDGEVNEDESQGESKRFRSASRE</sequence>
<dbReference type="OMA" id="RLCHNDG"/>
<dbReference type="Proteomes" id="UP000076632">
    <property type="component" value="Unassembled WGS sequence"/>
</dbReference>
<feature type="region of interest" description="Disordered" evidence="1">
    <location>
        <begin position="623"/>
        <end position="784"/>
    </location>
</feature>
<feature type="compositionally biased region" description="Polar residues" evidence="1">
    <location>
        <begin position="151"/>
        <end position="178"/>
    </location>
</feature>
<dbReference type="AlphaFoldDB" id="A0A164ZZ92"/>
<accession>A0A164ZZ92</accession>
<dbReference type="Pfam" id="PF10336">
    <property type="entry name" value="DUF2420"/>
    <property type="match status" value="1"/>
</dbReference>
<feature type="region of interest" description="Disordered" evidence="1">
    <location>
        <begin position="1"/>
        <end position="32"/>
    </location>
</feature>
<feature type="region of interest" description="Disordered" evidence="1">
    <location>
        <begin position="424"/>
        <end position="449"/>
    </location>
</feature>
<dbReference type="EMBL" id="KV407465">
    <property type="protein sequence ID" value="KZF19735.1"/>
    <property type="molecule type" value="Genomic_DNA"/>
</dbReference>
<dbReference type="GeneID" id="28901694"/>
<feature type="compositionally biased region" description="Acidic residues" evidence="1">
    <location>
        <begin position="479"/>
        <end position="492"/>
    </location>
</feature>
<evidence type="ECO:0000313" key="2">
    <source>
        <dbReference type="EMBL" id="KZF19735.1"/>
    </source>
</evidence>
<feature type="compositionally biased region" description="Basic and acidic residues" evidence="1">
    <location>
        <begin position="860"/>
        <end position="871"/>
    </location>
</feature>
<dbReference type="OrthoDB" id="5339076at2759"/>
<feature type="region of interest" description="Disordered" evidence="1">
    <location>
        <begin position="126"/>
        <end position="250"/>
    </location>
</feature>
<feature type="compositionally biased region" description="Acidic residues" evidence="1">
    <location>
        <begin position="799"/>
        <end position="822"/>
    </location>
</feature>
<feature type="compositionally biased region" description="Basic and acidic residues" evidence="1">
    <location>
        <begin position="697"/>
        <end position="708"/>
    </location>
</feature>
<feature type="compositionally biased region" description="Polar residues" evidence="1">
    <location>
        <begin position="1"/>
        <end position="10"/>
    </location>
</feature>